<keyword evidence="6" id="KW-1185">Reference proteome</keyword>
<organism evidence="3 5">
    <name type="scientific">Enterococcus gilvus ATCC BAA-350</name>
    <dbReference type="NCBI Taxonomy" id="1158614"/>
    <lineage>
        <taxon>Bacteria</taxon>
        <taxon>Bacillati</taxon>
        <taxon>Bacillota</taxon>
        <taxon>Bacilli</taxon>
        <taxon>Lactobacillales</taxon>
        <taxon>Enterococcaceae</taxon>
        <taxon>Enterococcus</taxon>
    </lineage>
</organism>
<dbReference type="RefSeq" id="WP_010781342.1">
    <property type="nucleotide sequence ID" value="NZ_ASWH01000001.1"/>
</dbReference>
<comment type="caution">
    <text evidence="3">The sequence shown here is derived from an EMBL/GenBank/DDBJ whole genome shotgun (WGS) entry which is preliminary data.</text>
</comment>
<dbReference type="Proteomes" id="UP000014160">
    <property type="component" value="Unassembled WGS sequence"/>
</dbReference>
<dbReference type="PATRIC" id="fig|1158614.3.peg.2965"/>
<protein>
    <recommendedName>
        <fullName evidence="7">Lipoprotein</fullName>
    </recommendedName>
</protein>
<name>R2XK58_9ENTE</name>
<dbReference type="EMBL" id="AJDQ01000009">
    <property type="protein sequence ID" value="EOI54938.1"/>
    <property type="molecule type" value="Genomic_DNA"/>
</dbReference>
<evidence type="ECO:0000313" key="3">
    <source>
        <dbReference type="EMBL" id="EOI54938.1"/>
    </source>
</evidence>
<dbReference type="EMBL" id="ASWH01000001">
    <property type="protein sequence ID" value="EOW81686.1"/>
    <property type="molecule type" value="Genomic_DNA"/>
</dbReference>
<keyword evidence="2" id="KW-0732">Signal</keyword>
<dbReference type="Proteomes" id="UP000013750">
    <property type="component" value="Unassembled WGS sequence"/>
</dbReference>
<dbReference type="AlphaFoldDB" id="R2XK58"/>
<evidence type="ECO:0008006" key="7">
    <source>
        <dbReference type="Google" id="ProtNLM"/>
    </source>
</evidence>
<feature type="chain" id="PRO_5039022904" description="Lipoprotein" evidence="2">
    <location>
        <begin position="21"/>
        <end position="207"/>
    </location>
</feature>
<feature type="compositionally biased region" description="Polar residues" evidence="1">
    <location>
        <begin position="42"/>
        <end position="52"/>
    </location>
</feature>
<feature type="compositionally biased region" description="Low complexity" evidence="1">
    <location>
        <begin position="19"/>
        <end position="41"/>
    </location>
</feature>
<dbReference type="PROSITE" id="PS51257">
    <property type="entry name" value="PROKAR_LIPOPROTEIN"/>
    <property type="match status" value="1"/>
</dbReference>
<feature type="signal peptide" evidence="2">
    <location>
        <begin position="1"/>
        <end position="20"/>
    </location>
</feature>
<sequence>MKKILVLSFFVLVLMSGCGSDSPNGESSEASSSGDATTESSLRPTDNSSSGAQTSESPTNSTENSTTQTTSSEDALADTVSSSEFGGYATFYFNGMNVPDSININTTTNQLTFNVNTATQAVYNFTMENVPVRPVRLFSANTNVIRTVNVSTRLTIGSQLSGSTNANNQSGTLYLFHNANGGLSLATPNYAGNVPADQTDVMIEVLQ</sequence>
<evidence type="ECO:0000313" key="6">
    <source>
        <dbReference type="Proteomes" id="UP000014160"/>
    </source>
</evidence>
<dbReference type="HOGENOM" id="CLU_1203313_0_0_9"/>
<dbReference type="eggNOG" id="ENOG5033EW2">
    <property type="taxonomic scope" value="Bacteria"/>
</dbReference>
<accession>R2XK58</accession>
<feature type="region of interest" description="Disordered" evidence="1">
    <location>
        <begin position="19"/>
        <end position="78"/>
    </location>
</feature>
<evidence type="ECO:0000256" key="1">
    <source>
        <dbReference type="SAM" id="MobiDB-lite"/>
    </source>
</evidence>
<gene>
    <name evidence="4" type="ORF">I592_00982</name>
    <name evidence="3" type="ORF">UKC_02979</name>
</gene>
<reference evidence="3 5" key="1">
    <citation type="submission" date="2013-02" db="EMBL/GenBank/DDBJ databases">
        <title>The Genome Sequence of Enterococcus gilvus ATCC BAA-350.</title>
        <authorList>
            <consortium name="The Broad Institute Genome Sequencing Platform"/>
            <consortium name="The Broad Institute Genome Sequencing Center for Infectious Disease"/>
            <person name="Earl A.M."/>
            <person name="Gilmore M.S."/>
            <person name="Lebreton F."/>
            <person name="Walker B."/>
            <person name="Young S.K."/>
            <person name="Zeng Q."/>
            <person name="Gargeya S."/>
            <person name="Fitzgerald M."/>
            <person name="Haas B."/>
            <person name="Abouelleil A."/>
            <person name="Alvarado L."/>
            <person name="Arachchi H.M."/>
            <person name="Berlin A.M."/>
            <person name="Chapman S.B."/>
            <person name="Dewar J."/>
            <person name="Goldberg J."/>
            <person name="Griggs A."/>
            <person name="Gujja S."/>
            <person name="Hansen M."/>
            <person name="Howarth C."/>
            <person name="Imamovic A."/>
            <person name="Larimer J."/>
            <person name="McCowan C."/>
            <person name="Murphy C."/>
            <person name="Neiman D."/>
            <person name="Pearson M."/>
            <person name="Priest M."/>
            <person name="Roberts A."/>
            <person name="Saif S."/>
            <person name="Shea T."/>
            <person name="Sisk P."/>
            <person name="Sykes S."/>
            <person name="Wortman J."/>
            <person name="Nusbaum C."/>
            <person name="Birren B."/>
        </authorList>
    </citation>
    <scope>NUCLEOTIDE SEQUENCE [LARGE SCALE GENOMIC DNA]</scope>
    <source>
        <strain evidence="3 5">ATCC BAA-350</strain>
    </source>
</reference>
<evidence type="ECO:0000313" key="5">
    <source>
        <dbReference type="Proteomes" id="UP000013750"/>
    </source>
</evidence>
<proteinExistence type="predicted"/>
<evidence type="ECO:0000256" key="2">
    <source>
        <dbReference type="SAM" id="SignalP"/>
    </source>
</evidence>
<evidence type="ECO:0000313" key="4">
    <source>
        <dbReference type="EMBL" id="EOW81686.1"/>
    </source>
</evidence>
<feature type="compositionally biased region" description="Low complexity" evidence="1">
    <location>
        <begin position="53"/>
        <end position="72"/>
    </location>
</feature>
<reference evidence="4 6" key="2">
    <citation type="submission" date="2013-03" db="EMBL/GenBank/DDBJ databases">
        <title>The Genome Sequence of Enterococcus gilvus ATCC BAA-350 (PacBio/Illumina hybrid assembly).</title>
        <authorList>
            <consortium name="The Broad Institute Genomics Platform"/>
            <consortium name="The Broad Institute Genome Sequencing Center for Infectious Disease"/>
            <person name="Earl A."/>
            <person name="Russ C."/>
            <person name="Gilmore M."/>
            <person name="Surin D."/>
            <person name="Walker B."/>
            <person name="Young S."/>
            <person name="Zeng Q."/>
            <person name="Gargeya S."/>
            <person name="Fitzgerald M."/>
            <person name="Haas B."/>
            <person name="Abouelleil A."/>
            <person name="Allen A.W."/>
            <person name="Alvarado L."/>
            <person name="Arachchi H.M."/>
            <person name="Berlin A.M."/>
            <person name="Chapman S.B."/>
            <person name="Gainer-Dewar J."/>
            <person name="Goldberg J."/>
            <person name="Griggs A."/>
            <person name="Gujja S."/>
            <person name="Hansen M."/>
            <person name="Howarth C."/>
            <person name="Imamovic A."/>
            <person name="Ireland A."/>
            <person name="Larimer J."/>
            <person name="McCowan C."/>
            <person name="Murphy C."/>
            <person name="Pearson M."/>
            <person name="Poon T.W."/>
            <person name="Priest M."/>
            <person name="Roberts A."/>
            <person name="Saif S."/>
            <person name="Shea T."/>
            <person name="Sisk P."/>
            <person name="Sykes S."/>
            <person name="Wortman J."/>
            <person name="Nusbaum C."/>
            <person name="Birren B."/>
        </authorList>
    </citation>
    <scope>NUCLEOTIDE SEQUENCE [LARGE SCALE GENOMIC DNA]</scope>
    <source>
        <strain evidence="4 6">ATCC BAA-350</strain>
    </source>
</reference>